<evidence type="ECO:0000313" key="7">
    <source>
        <dbReference type="Proteomes" id="UP000281084"/>
    </source>
</evidence>
<name>A0A3A8G9Q3_9GAMM</name>
<evidence type="ECO:0000259" key="5">
    <source>
        <dbReference type="Pfam" id="PF00149"/>
    </source>
</evidence>
<dbReference type="AlphaFoldDB" id="A0A3A8G9Q3"/>
<comment type="caution">
    <text evidence="6">The sequence shown here is derived from an EMBL/GenBank/DDBJ whole genome shotgun (WGS) entry which is preliminary data.</text>
</comment>
<evidence type="ECO:0000256" key="4">
    <source>
        <dbReference type="ARBA" id="ARBA00025742"/>
    </source>
</evidence>
<dbReference type="InterPro" id="IPR004843">
    <property type="entry name" value="Calcineurin-like_PHP"/>
</dbReference>
<dbReference type="SUPFAM" id="SSF56300">
    <property type="entry name" value="Metallo-dependent phosphatases"/>
    <property type="match status" value="1"/>
</dbReference>
<dbReference type="EMBL" id="RAXZ01000001">
    <property type="protein sequence ID" value="RKG55767.1"/>
    <property type="molecule type" value="Genomic_DNA"/>
</dbReference>
<keyword evidence="3" id="KW-0408">Iron</keyword>
<feature type="domain" description="Calcineurin-like phosphoesterase" evidence="5">
    <location>
        <begin position="3"/>
        <end position="189"/>
    </location>
</feature>
<protein>
    <submittedName>
        <fullName evidence="6">3',5'-cyclic-nucleotide phosphodiesterase</fullName>
    </submittedName>
</protein>
<dbReference type="CDD" id="cd07400">
    <property type="entry name" value="MPP_1"/>
    <property type="match status" value="1"/>
</dbReference>
<dbReference type="RefSeq" id="WP_120366590.1">
    <property type="nucleotide sequence ID" value="NZ_RAXZ01000001.1"/>
</dbReference>
<dbReference type="InterPro" id="IPR029052">
    <property type="entry name" value="Metallo-depent_PP-like"/>
</dbReference>
<keyword evidence="2" id="KW-0378">Hydrolase</keyword>
<comment type="similarity">
    <text evidence="4">Belongs to the cyclic nucleotide phosphodiesterase class-III family.</text>
</comment>
<proteinExistence type="inferred from homology"/>
<organism evidence="6 7">
    <name type="scientific">Acinetobacter cumulans</name>
    <dbReference type="NCBI Taxonomy" id="2136182"/>
    <lineage>
        <taxon>Bacteria</taxon>
        <taxon>Pseudomonadati</taxon>
        <taxon>Pseudomonadota</taxon>
        <taxon>Gammaproteobacteria</taxon>
        <taxon>Moraxellales</taxon>
        <taxon>Moraxellaceae</taxon>
        <taxon>Acinetobacter</taxon>
    </lineage>
</organism>
<evidence type="ECO:0000313" key="6">
    <source>
        <dbReference type="EMBL" id="RKG55767.1"/>
    </source>
</evidence>
<dbReference type="GO" id="GO:0046872">
    <property type="term" value="F:metal ion binding"/>
    <property type="evidence" value="ECO:0007669"/>
    <property type="project" value="UniProtKB-KW"/>
</dbReference>
<evidence type="ECO:0000256" key="2">
    <source>
        <dbReference type="ARBA" id="ARBA00022801"/>
    </source>
</evidence>
<evidence type="ECO:0000256" key="1">
    <source>
        <dbReference type="ARBA" id="ARBA00022723"/>
    </source>
</evidence>
<keyword evidence="1" id="KW-0479">Metal-binding</keyword>
<dbReference type="InterPro" id="IPR050884">
    <property type="entry name" value="CNP_phosphodiesterase-III"/>
</dbReference>
<dbReference type="GO" id="GO:0016787">
    <property type="term" value="F:hydrolase activity"/>
    <property type="evidence" value="ECO:0007669"/>
    <property type="project" value="UniProtKB-KW"/>
</dbReference>
<evidence type="ECO:0000256" key="3">
    <source>
        <dbReference type="ARBA" id="ARBA00023004"/>
    </source>
</evidence>
<accession>A0A3A8G9Q3</accession>
<gene>
    <name evidence="6" type="ORF">D7V64_01365</name>
</gene>
<dbReference type="PANTHER" id="PTHR42988">
    <property type="entry name" value="PHOSPHOHYDROLASE"/>
    <property type="match status" value="1"/>
</dbReference>
<sequence length="259" mass="29712">MLVHLSDLHFGTEQPECIRALGDFCALHQPELIVVSGDLTQRARFQQFYACKQFLESLKCPYLVVPGNHDIPLFHLWNRFISPFARYQLFFGNMEATLETEHFMIVGVNSIRRRYHTRGHISLAQIAEVDQLLKQAPQQKLKYVVAHQPFYIPPQEKEALKDCPVLGRMALQTWAKSGLNGLLHGHLHQAARYDLNQIYQLGCDHPIWEIHAGTATSHRLHHGLANSFNTLDMHGNMQAYVFDMASQQFCLSQQLEALI</sequence>
<dbReference type="Pfam" id="PF00149">
    <property type="entry name" value="Metallophos"/>
    <property type="match status" value="1"/>
</dbReference>
<reference evidence="6 7" key="1">
    <citation type="submission" date="2018-09" db="EMBL/GenBank/DDBJ databases">
        <title>The draft genome of Acinetobacter spp. strains.</title>
        <authorList>
            <person name="Qin J."/>
            <person name="Feng Y."/>
            <person name="Zong Z."/>
        </authorList>
    </citation>
    <scope>NUCLEOTIDE SEQUENCE [LARGE SCALE GENOMIC DNA]</scope>
    <source>
        <strain evidence="6 7">WCHAc060002</strain>
    </source>
</reference>
<dbReference type="Gene3D" id="3.60.21.10">
    <property type="match status" value="1"/>
</dbReference>
<dbReference type="PANTHER" id="PTHR42988:SF2">
    <property type="entry name" value="CYCLIC NUCLEOTIDE PHOSPHODIESTERASE CBUA0032-RELATED"/>
    <property type="match status" value="1"/>
</dbReference>
<dbReference type="Proteomes" id="UP000281084">
    <property type="component" value="Unassembled WGS sequence"/>
</dbReference>